<organism evidence="2 3">
    <name type="scientific">Coccomyxa subellipsoidea (strain C-169)</name>
    <name type="common">Green microalga</name>
    <dbReference type="NCBI Taxonomy" id="574566"/>
    <lineage>
        <taxon>Eukaryota</taxon>
        <taxon>Viridiplantae</taxon>
        <taxon>Chlorophyta</taxon>
        <taxon>core chlorophytes</taxon>
        <taxon>Trebouxiophyceae</taxon>
        <taxon>Trebouxiophyceae incertae sedis</taxon>
        <taxon>Coccomyxaceae</taxon>
        <taxon>Coccomyxa</taxon>
        <taxon>Coccomyxa subellipsoidea</taxon>
    </lineage>
</organism>
<comment type="caution">
    <text evidence="2">The sequence shown here is derived from an EMBL/GenBank/DDBJ whole genome shotgun (WGS) entry which is preliminary data.</text>
</comment>
<feature type="region of interest" description="Disordered" evidence="1">
    <location>
        <begin position="1"/>
        <end position="32"/>
    </location>
</feature>
<accession>I0Z9R5</accession>
<evidence type="ECO:0000256" key="1">
    <source>
        <dbReference type="SAM" id="MobiDB-lite"/>
    </source>
</evidence>
<evidence type="ECO:0000313" key="2">
    <source>
        <dbReference type="EMBL" id="EIE27384.1"/>
    </source>
</evidence>
<dbReference type="Proteomes" id="UP000007264">
    <property type="component" value="Unassembled WGS sequence"/>
</dbReference>
<dbReference type="EMBL" id="AGSI01000001">
    <property type="protein sequence ID" value="EIE27384.1"/>
    <property type="molecule type" value="Genomic_DNA"/>
</dbReference>
<feature type="compositionally biased region" description="Basic and acidic residues" evidence="1">
    <location>
        <begin position="1"/>
        <end position="20"/>
    </location>
</feature>
<gene>
    <name evidence="2" type="ORF">COCSUDRAFT_55397</name>
</gene>
<name>I0Z9R5_COCSC</name>
<dbReference type="RefSeq" id="XP_005651928.1">
    <property type="nucleotide sequence ID" value="XM_005651871.1"/>
</dbReference>
<evidence type="ECO:0000313" key="3">
    <source>
        <dbReference type="Proteomes" id="UP000007264"/>
    </source>
</evidence>
<dbReference type="OrthoDB" id="506777at2759"/>
<protein>
    <submittedName>
        <fullName evidence="2">Uncharacterized protein</fullName>
    </submittedName>
</protein>
<dbReference type="GeneID" id="17045399"/>
<keyword evidence="3" id="KW-1185">Reference proteome</keyword>
<dbReference type="KEGG" id="csl:COCSUDRAFT_55397"/>
<dbReference type="AlphaFoldDB" id="I0Z9R5"/>
<proteinExistence type="predicted"/>
<sequence>MPDRIRQRVAEGEVGERAGARDAAGADGGAAGRGYSGGSWRKLALGIALASGLDAVLLDELSSNSMARVFRATETAKAELGVQAYGLSMPMLEQVFLSVVGENLHS</sequence>
<reference evidence="2 3" key="1">
    <citation type="journal article" date="2012" name="Genome Biol.">
        <title>The genome of the polar eukaryotic microalga coccomyxa subellipsoidea reveals traits of cold adaptation.</title>
        <authorList>
            <person name="Blanc G."/>
            <person name="Agarkova I."/>
            <person name="Grimwood J."/>
            <person name="Kuo A."/>
            <person name="Brueggeman A."/>
            <person name="Dunigan D."/>
            <person name="Gurnon J."/>
            <person name="Ladunga I."/>
            <person name="Lindquist E."/>
            <person name="Lucas S."/>
            <person name="Pangilinan J."/>
            <person name="Proschold T."/>
            <person name="Salamov A."/>
            <person name="Schmutz J."/>
            <person name="Weeks D."/>
            <person name="Yamada T."/>
            <person name="Claverie J.M."/>
            <person name="Grigoriev I."/>
            <person name="Van Etten J."/>
            <person name="Lomsadze A."/>
            <person name="Borodovsky M."/>
        </authorList>
    </citation>
    <scope>NUCLEOTIDE SEQUENCE [LARGE SCALE GENOMIC DNA]</scope>
    <source>
        <strain evidence="2 3">C-169</strain>
    </source>
</reference>